<sequence length="102" mass="10753">MGRGFWCGANGPLSSPEGDLIDLDPSTPHVRVSEVLLITCTGVCARWFSVHPLSYFSKCSHGGSFLPPRGMSAACPKPGSFHLGTAAIGAACPLQWLRIAAR</sequence>
<reference evidence="1" key="1">
    <citation type="submission" date="2023-05" db="EMBL/GenBank/DDBJ databases">
        <authorList>
            <consortium name="ELIXIR-Norway"/>
        </authorList>
    </citation>
    <scope>NUCLEOTIDE SEQUENCE</scope>
</reference>
<dbReference type="EMBL" id="OX596095">
    <property type="protein sequence ID" value="CAM9522443.1"/>
    <property type="molecule type" value="Genomic_DNA"/>
</dbReference>
<proteinExistence type="predicted"/>
<name>A0AC59YAX5_RANTA</name>
<protein>
    <submittedName>
        <fullName evidence="1">Uncharacterized protein</fullName>
    </submittedName>
</protein>
<dbReference type="Proteomes" id="UP001162501">
    <property type="component" value="Chromosome 11"/>
</dbReference>
<evidence type="ECO:0000313" key="1">
    <source>
        <dbReference type="EMBL" id="CAM9522443.1"/>
    </source>
</evidence>
<gene>
    <name evidence="1" type="ORF">MRATA1EN22A_LOCUS3719</name>
</gene>
<organism evidence="1 2">
    <name type="scientific">Rangifer tarandus platyrhynchus</name>
    <name type="common">Svalbard reindeer</name>
    <dbReference type="NCBI Taxonomy" id="3082113"/>
    <lineage>
        <taxon>Eukaryota</taxon>
        <taxon>Metazoa</taxon>
        <taxon>Chordata</taxon>
        <taxon>Craniata</taxon>
        <taxon>Vertebrata</taxon>
        <taxon>Euteleostomi</taxon>
        <taxon>Mammalia</taxon>
        <taxon>Eutheria</taxon>
        <taxon>Laurasiatheria</taxon>
        <taxon>Artiodactyla</taxon>
        <taxon>Ruminantia</taxon>
        <taxon>Pecora</taxon>
        <taxon>Cervidae</taxon>
        <taxon>Odocoileinae</taxon>
        <taxon>Rangifer</taxon>
    </lineage>
</organism>
<evidence type="ECO:0000313" key="2">
    <source>
        <dbReference type="Proteomes" id="UP001162501"/>
    </source>
</evidence>
<accession>A0AC59YAX5</accession>
<reference evidence="1" key="2">
    <citation type="submission" date="2025-03" db="EMBL/GenBank/DDBJ databases">
        <authorList>
            <consortium name="ELIXIR-Norway"/>
            <consortium name="Elixir Norway"/>
        </authorList>
    </citation>
    <scope>NUCLEOTIDE SEQUENCE</scope>
</reference>